<comment type="caution">
    <text evidence="1">The sequence shown here is derived from an EMBL/GenBank/DDBJ whole genome shotgun (WGS) entry which is preliminary data.</text>
</comment>
<organism evidence="1 2">
    <name type="scientific">Tanacetum coccineum</name>
    <dbReference type="NCBI Taxonomy" id="301880"/>
    <lineage>
        <taxon>Eukaryota</taxon>
        <taxon>Viridiplantae</taxon>
        <taxon>Streptophyta</taxon>
        <taxon>Embryophyta</taxon>
        <taxon>Tracheophyta</taxon>
        <taxon>Spermatophyta</taxon>
        <taxon>Magnoliopsida</taxon>
        <taxon>eudicotyledons</taxon>
        <taxon>Gunneridae</taxon>
        <taxon>Pentapetalae</taxon>
        <taxon>asterids</taxon>
        <taxon>campanulids</taxon>
        <taxon>Asterales</taxon>
        <taxon>Asteraceae</taxon>
        <taxon>Asteroideae</taxon>
        <taxon>Anthemideae</taxon>
        <taxon>Anthemidinae</taxon>
        <taxon>Tanacetum</taxon>
    </lineage>
</organism>
<proteinExistence type="predicted"/>
<reference evidence="1" key="1">
    <citation type="journal article" date="2022" name="Int. J. Mol. Sci.">
        <title>Draft Genome of Tanacetum Coccineum: Genomic Comparison of Closely Related Tanacetum-Family Plants.</title>
        <authorList>
            <person name="Yamashiro T."/>
            <person name="Shiraishi A."/>
            <person name="Nakayama K."/>
            <person name="Satake H."/>
        </authorList>
    </citation>
    <scope>NUCLEOTIDE SEQUENCE</scope>
</reference>
<evidence type="ECO:0000313" key="2">
    <source>
        <dbReference type="Proteomes" id="UP001151760"/>
    </source>
</evidence>
<name>A0ABQ5D0I1_9ASTR</name>
<dbReference type="Proteomes" id="UP001151760">
    <property type="component" value="Unassembled WGS sequence"/>
</dbReference>
<protein>
    <submittedName>
        <fullName evidence="1">Uncharacterized protein</fullName>
    </submittedName>
</protein>
<accession>A0ABQ5D0I1</accession>
<reference evidence="1" key="2">
    <citation type="submission" date="2022-01" db="EMBL/GenBank/DDBJ databases">
        <authorList>
            <person name="Yamashiro T."/>
            <person name="Shiraishi A."/>
            <person name="Satake H."/>
            <person name="Nakayama K."/>
        </authorList>
    </citation>
    <scope>NUCLEOTIDE SEQUENCE</scope>
</reference>
<dbReference type="EMBL" id="BQNB010014826">
    <property type="protein sequence ID" value="GJT32850.1"/>
    <property type="molecule type" value="Genomic_DNA"/>
</dbReference>
<gene>
    <name evidence="1" type="ORF">Tco_0923269</name>
</gene>
<evidence type="ECO:0000313" key="1">
    <source>
        <dbReference type="EMBL" id="GJT32850.1"/>
    </source>
</evidence>
<keyword evidence="2" id="KW-1185">Reference proteome</keyword>
<sequence length="125" mass="14221">MFAFRCRLRNLGAPVIGSILVKSFGISGFRNGLGTDHRWDLSGNYLRKIIMLLIVNTSTRRSTTLFGKFKVEFEVPRKATPLRLVIAFISPFGSECITRKSKREDEVGLKETNLTWFEDYSATLV</sequence>